<keyword evidence="1" id="KW-1133">Transmembrane helix</keyword>
<comment type="caution">
    <text evidence="2">The sequence shown here is derived from an EMBL/GenBank/DDBJ whole genome shotgun (WGS) entry which is preliminary data.</text>
</comment>
<keyword evidence="1" id="KW-0812">Transmembrane</keyword>
<evidence type="ECO:0000313" key="2">
    <source>
        <dbReference type="EMBL" id="PIR08460.1"/>
    </source>
</evidence>
<sequence>MKKAITYIIGLTGSKKSSQRGEIITVLTLIGLGVIMVGMVAGGRLVDMGAKMWPKAAPLETGTQPIGGICYINMDCKGYT</sequence>
<evidence type="ECO:0000256" key="1">
    <source>
        <dbReference type="SAM" id="Phobius"/>
    </source>
</evidence>
<evidence type="ECO:0000313" key="3">
    <source>
        <dbReference type="Proteomes" id="UP000230707"/>
    </source>
</evidence>
<keyword evidence="1" id="KW-0472">Membrane</keyword>
<feature type="transmembrane region" description="Helical" evidence="1">
    <location>
        <begin position="23"/>
        <end position="46"/>
    </location>
</feature>
<dbReference type="Proteomes" id="UP000230707">
    <property type="component" value="Unassembled WGS sequence"/>
</dbReference>
<organism evidence="2 3">
    <name type="scientific">Candidatus Gottesmanbacteria bacterium CG11_big_fil_rev_8_21_14_0_20_37_11</name>
    <dbReference type="NCBI Taxonomy" id="1974575"/>
    <lineage>
        <taxon>Bacteria</taxon>
        <taxon>Candidatus Gottesmaniibacteriota</taxon>
    </lineage>
</organism>
<protein>
    <submittedName>
        <fullName evidence="2">Uncharacterized protein</fullName>
    </submittedName>
</protein>
<gene>
    <name evidence="2" type="ORF">COV53_02885</name>
</gene>
<feature type="non-terminal residue" evidence="2">
    <location>
        <position position="80"/>
    </location>
</feature>
<reference evidence="2 3" key="1">
    <citation type="submission" date="2017-09" db="EMBL/GenBank/DDBJ databases">
        <title>Depth-based differentiation of microbial function through sediment-hosted aquifers and enrichment of novel symbionts in the deep terrestrial subsurface.</title>
        <authorList>
            <person name="Probst A.J."/>
            <person name="Ladd B."/>
            <person name="Jarett J.K."/>
            <person name="Geller-Mcgrath D.E."/>
            <person name="Sieber C.M."/>
            <person name="Emerson J.B."/>
            <person name="Anantharaman K."/>
            <person name="Thomas B.C."/>
            <person name="Malmstrom R."/>
            <person name="Stieglmeier M."/>
            <person name="Klingl A."/>
            <person name="Woyke T."/>
            <person name="Ryan C.M."/>
            <person name="Banfield J.F."/>
        </authorList>
    </citation>
    <scope>NUCLEOTIDE SEQUENCE [LARGE SCALE GENOMIC DNA]</scope>
    <source>
        <strain evidence="2">CG11_big_fil_rev_8_21_14_0_20_37_11</strain>
    </source>
</reference>
<proteinExistence type="predicted"/>
<dbReference type="EMBL" id="PCWS01000066">
    <property type="protein sequence ID" value="PIR08460.1"/>
    <property type="molecule type" value="Genomic_DNA"/>
</dbReference>
<dbReference type="AlphaFoldDB" id="A0A2H0NHU3"/>
<accession>A0A2H0NHU3</accession>
<name>A0A2H0NHU3_9BACT</name>